<evidence type="ECO:0000313" key="1">
    <source>
        <dbReference type="EMBL" id="AST94332.1"/>
    </source>
</evidence>
<gene>
    <name evidence="1" type="ORF">BC6307_11840</name>
</gene>
<dbReference type="STRING" id="1314751.GCA_001591425_00246"/>
<protein>
    <submittedName>
        <fullName evidence="1">Uncharacterized protein</fullName>
    </submittedName>
</protein>
<sequence>MFRVDKYKKMKTKSWIKRNARPLEIARWEFLFENGSKERVIHYLSAFQNSDGGFGHGLEPDLWLPQSSAIATWAAAQILIEVQAEPNEEIVRLILKYLINSYDEEMGLWKTVIPEHNNYPHAPHWHFEEGVQDNWMFNPSAELAAFLIYWAPDGSEEANLGWKVVEKAKMHLLNSNGMDFHEINNYQNLIRILGDKLNPLQEMEEKVDSLAEKVIDINPESWGKSYKALPLDLIHSKKDKLYEKYKDLVDENIRYLERSLKDDGVWDITWDWEEDPEHFFVAKQQWKGILAVNNYKKLRNFL</sequence>
<dbReference type="Proteomes" id="UP000215224">
    <property type="component" value="Chromosome"/>
</dbReference>
<dbReference type="EMBL" id="CP018866">
    <property type="protein sequence ID" value="AST94332.1"/>
    <property type="molecule type" value="Genomic_DNA"/>
</dbReference>
<organism evidence="1 2">
    <name type="scientific">Sutcliffiella cohnii</name>
    <dbReference type="NCBI Taxonomy" id="33932"/>
    <lineage>
        <taxon>Bacteria</taxon>
        <taxon>Bacillati</taxon>
        <taxon>Bacillota</taxon>
        <taxon>Bacilli</taxon>
        <taxon>Bacillales</taxon>
        <taxon>Bacillaceae</taxon>
        <taxon>Sutcliffiella</taxon>
    </lineage>
</organism>
<dbReference type="RefSeq" id="WP_425319495.1">
    <property type="nucleotide sequence ID" value="NZ_CP018866.1"/>
</dbReference>
<dbReference type="Gene3D" id="1.50.10.20">
    <property type="match status" value="1"/>
</dbReference>
<name>A0A223KXZ5_9BACI</name>
<keyword evidence="2" id="KW-1185">Reference proteome</keyword>
<dbReference type="InterPro" id="IPR008930">
    <property type="entry name" value="Terpenoid_cyclase/PrenylTrfase"/>
</dbReference>
<reference evidence="1 2" key="1">
    <citation type="submission" date="2016-12" db="EMBL/GenBank/DDBJ databases">
        <title>The whole genome sequencing and assembly of Bacillus cohnii DSM 6307T strain.</title>
        <authorList>
            <person name="Lee Y.-J."/>
            <person name="Yi H."/>
            <person name="Bahn Y.-S."/>
            <person name="Kim J.F."/>
            <person name="Lee D.-W."/>
        </authorList>
    </citation>
    <scope>NUCLEOTIDE SEQUENCE [LARGE SCALE GENOMIC DNA]</scope>
    <source>
        <strain evidence="1 2">DSM 6307</strain>
    </source>
</reference>
<accession>A0A223KXZ5</accession>
<dbReference type="SUPFAM" id="SSF48239">
    <property type="entry name" value="Terpenoid cyclases/Protein prenyltransferases"/>
    <property type="match status" value="1"/>
</dbReference>
<dbReference type="KEGG" id="bcoh:BC6307_11840"/>
<proteinExistence type="predicted"/>
<evidence type="ECO:0000313" key="2">
    <source>
        <dbReference type="Proteomes" id="UP000215224"/>
    </source>
</evidence>
<dbReference type="AlphaFoldDB" id="A0A223KXZ5"/>